<reference evidence="1" key="1">
    <citation type="submission" date="2022-08" db="EMBL/GenBank/DDBJ databases">
        <authorList>
            <consortium name="DOE Joint Genome Institute"/>
            <person name="Min B."/>
            <person name="Riley R."/>
            <person name="Sierra-Patev S."/>
            <person name="Naranjo-Ortiz M."/>
            <person name="Looney B."/>
            <person name="Konkel Z."/>
            <person name="Slot J.C."/>
            <person name="Sakamoto Y."/>
            <person name="Steenwyk J.L."/>
            <person name="Rokas A."/>
            <person name="Carro J."/>
            <person name="Camarero S."/>
            <person name="Ferreira P."/>
            <person name="Molpeceres G."/>
            <person name="Ruiz-Duenas F.J."/>
            <person name="Serrano A."/>
            <person name="Henrissat B."/>
            <person name="Drula E."/>
            <person name="Hughes K.W."/>
            <person name="Mata J.L."/>
            <person name="Ishikawa N.K."/>
            <person name="Vargas-Isla R."/>
            <person name="Ushijima S."/>
            <person name="Smith C.A."/>
            <person name="Ahrendt S."/>
            <person name="Andreopoulos W."/>
            <person name="He G."/>
            <person name="Labutti K."/>
            <person name="Lipzen A."/>
            <person name="Ng V."/>
            <person name="Sandor L."/>
            <person name="Barry K."/>
            <person name="Martinez A.T."/>
            <person name="Xiao Y."/>
            <person name="Gibbons J.G."/>
            <person name="Terashima K."/>
            <person name="Hibbett D.S."/>
            <person name="Grigoriev I.V."/>
        </authorList>
    </citation>
    <scope>NUCLEOTIDE SEQUENCE</scope>
    <source>
        <strain evidence="1">TFB9207</strain>
    </source>
</reference>
<evidence type="ECO:0000313" key="1">
    <source>
        <dbReference type="EMBL" id="KAJ3836358.1"/>
    </source>
</evidence>
<sequence length="186" mass="21499">MSCMMLPEEILHAIVQFLAHNPNLIELINFDEFAFHFFSPMSRYELDSSRKLELQNVCVNIAFSACIRTLVISDSTLEAWQDPSIVESYDGPSPGPIATEFAMIWCTSRIAKLVPSIEAFYIEEEKPVNERGAGWSIWGWIFVHNMQSNRSIQLQVIPPHMRSGWHPKAFQSTPLKYHNYQRTFFV</sequence>
<organism evidence="1 2">
    <name type="scientific">Lentinula raphanica</name>
    <dbReference type="NCBI Taxonomy" id="153919"/>
    <lineage>
        <taxon>Eukaryota</taxon>
        <taxon>Fungi</taxon>
        <taxon>Dikarya</taxon>
        <taxon>Basidiomycota</taxon>
        <taxon>Agaricomycotina</taxon>
        <taxon>Agaricomycetes</taxon>
        <taxon>Agaricomycetidae</taxon>
        <taxon>Agaricales</taxon>
        <taxon>Marasmiineae</taxon>
        <taxon>Omphalotaceae</taxon>
        <taxon>Lentinula</taxon>
    </lineage>
</organism>
<keyword evidence="2" id="KW-1185">Reference proteome</keyword>
<protein>
    <submittedName>
        <fullName evidence="1">Uncharacterized protein</fullName>
    </submittedName>
</protein>
<comment type="caution">
    <text evidence="1">The sequence shown here is derived from an EMBL/GenBank/DDBJ whole genome shotgun (WGS) entry which is preliminary data.</text>
</comment>
<dbReference type="EMBL" id="MU806326">
    <property type="protein sequence ID" value="KAJ3836358.1"/>
    <property type="molecule type" value="Genomic_DNA"/>
</dbReference>
<dbReference type="AlphaFoldDB" id="A0AA38P4V3"/>
<name>A0AA38P4V3_9AGAR</name>
<proteinExistence type="predicted"/>
<dbReference type="Proteomes" id="UP001163846">
    <property type="component" value="Unassembled WGS sequence"/>
</dbReference>
<evidence type="ECO:0000313" key="2">
    <source>
        <dbReference type="Proteomes" id="UP001163846"/>
    </source>
</evidence>
<gene>
    <name evidence="1" type="ORF">F5878DRAFT_689322</name>
</gene>
<accession>A0AA38P4V3</accession>